<accession>A0A9N9XXL6</accession>
<reference evidence="4" key="1">
    <citation type="submission" date="2019-06" db="EMBL/GenBank/DDBJ databases">
        <authorList>
            <person name="Broberg M."/>
        </authorList>
    </citation>
    <scope>NUCLEOTIDE SEQUENCE [LARGE SCALE GENOMIC DNA]</scope>
</reference>
<evidence type="ECO:0000256" key="1">
    <source>
        <dbReference type="SAM" id="MobiDB-lite"/>
    </source>
</evidence>
<dbReference type="OrthoDB" id="3481585at2759"/>
<dbReference type="InterPro" id="IPR001810">
    <property type="entry name" value="F-box_dom"/>
</dbReference>
<dbReference type="Proteomes" id="UP000754883">
    <property type="component" value="Unassembled WGS sequence"/>
</dbReference>
<comment type="caution">
    <text evidence="3">The sequence shown here is derived from an EMBL/GenBank/DDBJ whole genome shotgun (WGS) entry which is preliminary data.</text>
</comment>
<dbReference type="EMBL" id="CABFNO020001361">
    <property type="protein sequence ID" value="CAG9983371.1"/>
    <property type="molecule type" value="Genomic_DNA"/>
</dbReference>
<reference evidence="3 4" key="2">
    <citation type="submission" date="2021-10" db="EMBL/GenBank/DDBJ databases">
        <authorList>
            <person name="Piombo E."/>
        </authorList>
    </citation>
    <scope>NUCLEOTIDE SEQUENCE [LARGE SCALE GENOMIC DNA]</scope>
</reference>
<proteinExistence type="predicted"/>
<organism evidence="3 4">
    <name type="scientific">Clonostachys byssicola</name>
    <dbReference type="NCBI Taxonomy" id="160290"/>
    <lineage>
        <taxon>Eukaryota</taxon>
        <taxon>Fungi</taxon>
        <taxon>Dikarya</taxon>
        <taxon>Ascomycota</taxon>
        <taxon>Pezizomycotina</taxon>
        <taxon>Sordariomycetes</taxon>
        <taxon>Hypocreomycetidae</taxon>
        <taxon>Hypocreales</taxon>
        <taxon>Bionectriaceae</taxon>
        <taxon>Clonostachys</taxon>
    </lineage>
</organism>
<evidence type="ECO:0000259" key="2">
    <source>
        <dbReference type="PROSITE" id="PS50181"/>
    </source>
</evidence>
<evidence type="ECO:0000313" key="3">
    <source>
        <dbReference type="EMBL" id="CAG9983371.1"/>
    </source>
</evidence>
<feature type="domain" description="F-box" evidence="2">
    <location>
        <begin position="4"/>
        <end position="52"/>
    </location>
</feature>
<protein>
    <recommendedName>
        <fullName evidence="2">F-box domain-containing protein</fullName>
    </recommendedName>
</protein>
<evidence type="ECO:0000313" key="4">
    <source>
        <dbReference type="Proteomes" id="UP000754883"/>
    </source>
</evidence>
<dbReference type="SUPFAM" id="SSF81383">
    <property type="entry name" value="F-box domain"/>
    <property type="match status" value="1"/>
</dbReference>
<name>A0A9N9XXL6_9HYPO</name>
<dbReference type="InterPro" id="IPR036047">
    <property type="entry name" value="F-box-like_dom_sf"/>
</dbReference>
<gene>
    <name evidence="3" type="ORF">CBYS24578_00010373</name>
</gene>
<feature type="region of interest" description="Disordered" evidence="1">
    <location>
        <begin position="115"/>
        <end position="167"/>
    </location>
</feature>
<sequence length="469" mass="55084">MEHTFPLQSLPLEVQCFIIQFLDPIALISLSQTGRFYRQLIRPGRTEQIERLLALECLAKYGGERPILHPDVDQAVAGPDWHRDAWPEHHRWACAACLRLLPHSHFDNHSLLRRRNRKPLPDSPEATPLTSWQPGTGQNARRWHQQRQAAGAGARNNPPRDSQQLGWARARRKCNECKFQRGEFLHTWLEWEYKFPRGTPAVPIQTSRRLAFNSVLDRFFTGLEGSLESGPRPFPLRRNTSTGESVGEQTWTMYMMRCPGCERWQEQRAFRIGGQSNRWRPMAQGEGLLRYALLSSDPDIQLVLDEMRCNHCFVREHGRDALGKTLLRFLGRVIEQLSLEARQQLEQGWCTTVHNHIPKPYVKQVREMLERYWRGDYEMRRGLLCMTYSHAATLRVLYEEFKTMWTMMRTHPDFVEEKFLEDTDFMAWLNCYHEPEAIYFWLREVEREVERNPDMLVAWALGRDGASLA</sequence>
<dbReference type="AlphaFoldDB" id="A0A9N9XXL6"/>
<feature type="compositionally biased region" description="Low complexity" evidence="1">
    <location>
        <begin position="146"/>
        <end position="160"/>
    </location>
</feature>
<dbReference type="PROSITE" id="PS50181">
    <property type="entry name" value="FBOX"/>
    <property type="match status" value="1"/>
</dbReference>
<feature type="compositionally biased region" description="Polar residues" evidence="1">
    <location>
        <begin position="128"/>
        <end position="137"/>
    </location>
</feature>
<keyword evidence="4" id="KW-1185">Reference proteome</keyword>